<dbReference type="GO" id="GO:0015942">
    <property type="term" value="P:formate metabolic process"/>
    <property type="evidence" value="ECO:0007669"/>
    <property type="project" value="InterPro"/>
</dbReference>
<dbReference type="SMART" id="SM00926">
    <property type="entry name" value="Molybdop_Fe4S4"/>
    <property type="match status" value="1"/>
</dbReference>
<gene>
    <name evidence="6" type="ORF">SMC5_10220</name>
</gene>
<dbReference type="GO" id="GO:0003954">
    <property type="term" value="F:NADH dehydrogenase activity"/>
    <property type="evidence" value="ECO:0007669"/>
    <property type="project" value="TreeGrafter"/>
</dbReference>
<keyword evidence="1" id="KW-0004">4Fe-4S</keyword>
<feature type="domain" description="4Fe-4S Mo/W bis-MGD-type" evidence="5">
    <location>
        <begin position="3"/>
        <end position="59"/>
    </location>
</feature>
<organism evidence="6 7">
    <name type="scientific">Candidatus Cryosericum odellii</name>
    <dbReference type="NCBI Taxonomy" id="2290917"/>
    <lineage>
        <taxon>Bacteria</taxon>
        <taxon>Pseudomonadati</taxon>
        <taxon>Caldisericota/Cryosericota group</taxon>
        <taxon>Candidatus Cryosericota</taxon>
        <taxon>Candidatus Cryosericia</taxon>
        <taxon>Candidatus Cryosericales</taxon>
        <taxon>Candidatus Cryosericaceae</taxon>
        <taxon>Candidatus Cryosericum</taxon>
    </lineage>
</organism>
<dbReference type="Gene3D" id="2.20.25.90">
    <property type="entry name" value="ADC-like domains"/>
    <property type="match status" value="1"/>
</dbReference>
<keyword evidence="3" id="KW-0408">Iron</keyword>
<evidence type="ECO:0000313" key="7">
    <source>
        <dbReference type="Proteomes" id="UP000266489"/>
    </source>
</evidence>
<keyword evidence="2" id="KW-0479">Metal-binding</keyword>
<dbReference type="GO" id="GO:0016020">
    <property type="term" value="C:membrane"/>
    <property type="evidence" value="ECO:0007669"/>
    <property type="project" value="TreeGrafter"/>
</dbReference>
<dbReference type="SUPFAM" id="SSF53706">
    <property type="entry name" value="Formate dehydrogenase/DMSO reductase, domains 1-3"/>
    <property type="match status" value="1"/>
</dbReference>
<dbReference type="GO" id="GO:0046872">
    <property type="term" value="F:metal ion binding"/>
    <property type="evidence" value="ECO:0007669"/>
    <property type="project" value="UniProtKB-KW"/>
</dbReference>
<dbReference type="NCBIfam" id="TIGR01591">
    <property type="entry name" value="Fdh-alpha"/>
    <property type="match status" value="1"/>
</dbReference>
<evidence type="ECO:0000256" key="1">
    <source>
        <dbReference type="ARBA" id="ARBA00022485"/>
    </source>
</evidence>
<dbReference type="PANTHER" id="PTHR43105">
    <property type="entry name" value="RESPIRATORY NITRATE REDUCTASE"/>
    <property type="match status" value="1"/>
</dbReference>
<keyword evidence="4" id="KW-0411">Iron-sulfur</keyword>
<dbReference type="InterPro" id="IPR009010">
    <property type="entry name" value="Asp_de-COase-like_dom_sf"/>
</dbReference>
<accession>A0A398D183</accession>
<dbReference type="Pfam" id="PF04879">
    <property type="entry name" value="Molybdop_Fe4S4"/>
    <property type="match status" value="1"/>
</dbReference>
<reference evidence="6 7" key="1">
    <citation type="submission" date="2018-09" db="EMBL/GenBank/DDBJ databases">
        <title>Discovery and Ecogenomic Context for Candidatus Cryosericales, a Global Caldiserica Order Active in Thawing Permafrost.</title>
        <authorList>
            <person name="Martinez M.A."/>
            <person name="Woodcroft B.J."/>
            <person name="Ignacio Espinoza J.C."/>
            <person name="Zayed A."/>
            <person name="Singleton C.M."/>
            <person name="Boyd J."/>
            <person name="Li Y.-F."/>
            <person name="Purvine S."/>
            <person name="Maughan H."/>
            <person name="Hodgkins S.B."/>
            <person name="Anderson D."/>
            <person name="Sederholm M."/>
            <person name="Temperton B."/>
            <person name="Saleska S.R."/>
            <person name="Tyson G.W."/>
            <person name="Rich V.I."/>
        </authorList>
    </citation>
    <scope>NUCLEOTIDE SEQUENCE [LARGE SCALE GENOMIC DNA]</scope>
    <source>
        <strain evidence="6 7">SMC5</strain>
    </source>
</reference>
<dbReference type="InterPro" id="IPR006657">
    <property type="entry name" value="MoPterin_dinucl-bd_dom"/>
</dbReference>
<dbReference type="GO" id="GO:0022904">
    <property type="term" value="P:respiratory electron transport chain"/>
    <property type="evidence" value="ECO:0007669"/>
    <property type="project" value="TreeGrafter"/>
</dbReference>
<dbReference type="AlphaFoldDB" id="A0A398D183"/>
<evidence type="ECO:0000313" key="6">
    <source>
        <dbReference type="EMBL" id="RIE07169.1"/>
    </source>
</evidence>
<evidence type="ECO:0000256" key="4">
    <source>
        <dbReference type="ARBA" id="ARBA00023014"/>
    </source>
</evidence>
<sequence length="681" mass="74184">MSTNVVQTICPFCGVGCGMYLVIDHGRIAGAEGWPEHPVNRGMLCPKGRFSYALVNRPDRLKYPMRRDGDTWKQITWDEALAMVREHLGPLRERDPDSIYVFASARCTNEESYLAQKFARVVIGTNNVDNCTRMCHAPSGYALTRVFGGGASTNSMDDLEEAGCVLVWGYNPFETHPMLFQHVIAARKAGAKLIVVDPRVTQTAKVASLHLQPIPGTDIALLAGMINYVIQTGLLDRKFIERRTEGFEELAKSVELYTLELTSSLTGVPAALIREAALAYGTSPASSILFGMGLTQYVGSTATIAALCQLAVVTGNIGRPGTGVNPARGQNNVQGTVDMGAVPDGLPGGSMSDTSVRTIVEQEWHAPLPQRPGLFATQVWEAAQAGTVKAAYIIGENPVLSEADGAAVVRGLEAMDFVVVQDIFMTETARYADLVLPASLWAEKDGTFTNTERRVQRVRKVVESPEAANRDWRILIDIADALGADWYYRKPEDIFEEIRRVVPAYAGITYPLLNTPGFGLQWPVGEGGDETEILYVERFATPSGKAHLSALETIDLTSRLTAEFPFTLITGRLMAQYNTGTMSRRIDQLNRIAPAGYVELNRDDASQIGAASGDVVRVTSRQGALTVPARIGTGVPRGFVFIPNHYRDTAVNVLVPNNTDPVAHVPAYKGVPVRIEKEEQL</sequence>
<dbReference type="CDD" id="cd02753">
    <property type="entry name" value="MopB_Formate-Dh-H"/>
    <property type="match status" value="1"/>
</dbReference>
<dbReference type="Gene3D" id="3.40.50.740">
    <property type="match status" value="1"/>
</dbReference>
<dbReference type="RefSeq" id="WP_119120607.1">
    <property type="nucleotide sequence ID" value="NZ_QXIU01000259.1"/>
</dbReference>
<proteinExistence type="predicted"/>
<dbReference type="GO" id="GO:0043546">
    <property type="term" value="F:molybdopterin cofactor binding"/>
    <property type="evidence" value="ECO:0007669"/>
    <property type="project" value="InterPro"/>
</dbReference>
<protein>
    <submittedName>
        <fullName evidence="6">Formate dehydrogenase subunit alpha</fullName>
    </submittedName>
</protein>
<dbReference type="PROSITE" id="PS51669">
    <property type="entry name" value="4FE4S_MOW_BIS_MGD"/>
    <property type="match status" value="1"/>
</dbReference>
<evidence type="ECO:0000256" key="3">
    <source>
        <dbReference type="ARBA" id="ARBA00023004"/>
    </source>
</evidence>
<dbReference type="InterPro" id="IPR006656">
    <property type="entry name" value="Mopterin_OxRdtase"/>
</dbReference>
<dbReference type="CDD" id="cd00508">
    <property type="entry name" value="MopB_CT_Fdh-Nap-like"/>
    <property type="match status" value="1"/>
</dbReference>
<dbReference type="InterPro" id="IPR006478">
    <property type="entry name" value="Formate_DH_asu"/>
</dbReference>
<dbReference type="InterPro" id="IPR050123">
    <property type="entry name" value="Prok_molybdopt-oxidoreductase"/>
</dbReference>
<dbReference type="InterPro" id="IPR041924">
    <property type="entry name" value="Formate_Dh-H_N"/>
</dbReference>
<dbReference type="Gene3D" id="2.40.40.20">
    <property type="match status" value="1"/>
</dbReference>
<dbReference type="EMBL" id="QXIU01000259">
    <property type="protein sequence ID" value="RIE07169.1"/>
    <property type="molecule type" value="Genomic_DNA"/>
</dbReference>
<name>A0A398D183_9BACT</name>
<evidence type="ECO:0000259" key="5">
    <source>
        <dbReference type="PROSITE" id="PS51669"/>
    </source>
</evidence>
<dbReference type="OrthoDB" id="9805142at2"/>
<dbReference type="Pfam" id="PF01568">
    <property type="entry name" value="Molydop_binding"/>
    <property type="match status" value="1"/>
</dbReference>
<dbReference type="Gene3D" id="3.40.228.10">
    <property type="entry name" value="Dimethylsulfoxide Reductase, domain 2"/>
    <property type="match status" value="1"/>
</dbReference>
<dbReference type="InterPro" id="IPR027467">
    <property type="entry name" value="MopterinOxRdtase_cofactor_BS"/>
</dbReference>
<dbReference type="GO" id="GO:0051539">
    <property type="term" value="F:4 iron, 4 sulfur cluster binding"/>
    <property type="evidence" value="ECO:0007669"/>
    <property type="project" value="UniProtKB-KW"/>
</dbReference>
<dbReference type="Proteomes" id="UP000266489">
    <property type="component" value="Unassembled WGS sequence"/>
</dbReference>
<dbReference type="GO" id="GO:0008863">
    <property type="term" value="F:formate dehydrogenase (NAD+) activity"/>
    <property type="evidence" value="ECO:0007669"/>
    <property type="project" value="InterPro"/>
</dbReference>
<dbReference type="PROSITE" id="PS00551">
    <property type="entry name" value="MOLYBDOPTERIN_PROK_1"/>
    <property type="match status" value="1"/>
</dbReference>
<dbReference type="InterPro" id="IPR006963">
    <property type="entry name" value="Mopterin_OxRdtase_4Fe-4S_dom"/>
</dbReference>
<dbReference type="Pfam" id="PF00384">
    <property type="entry name" value="Molybdopterin"/>
    <property type="match status" value="1"/>
</dbReference>
<dbReference type="SUPFAM" id="SSF50692">
    <property type="entry name" value="ADC-like"/>
    <property type="match status" value="1"/>
</dbReference>
<dbReference type="PANTHER" id="PTHR43105:SF10">
    <property type="entry name" value="NADH-QUINONE OXIDOREDUCTASE SUBUNIT G"/>
    <property type="match status" value="1"/>
</dbReference>
<evidence type="ECO:0000256" key="2">
    <source>
        <dbReference type="ARBA" id="ARBA00022723"/>
    </source>
</evidence>
<comment type="caution">
    <text evidence="6">The sequence shown here is derived from an EMBL/GenBank/DDBJ whole genome shotgun (WGS) entry which is preliminary data.</text>
</comment>